<dbReference type="Gene3D" id="2.60.120.10">
    <property type="entry name" value="Jelly Rolls"/>
    <property type="match status" value="1"/>
</dbReference>
<proteinExistence type="predicted"/>
<dbReference type="RefSeq" id="WP_068615385.1">
    <property type="nucleotide sequence ID" value="NZ_CP016268.1"/>
</dbReference>
<reference evidence="1 2" key="1">
    <citation type="submission" date="2016-06" db="EMBL/GenBank/DDBJ databases">
        <title>Complete genome sequence of a deep-branching marine Gamma Proteobacterium Woeseia oceani type strain XK5.</title>
        <authorList>
            <person name="Mu D."/>
            <person name="Du Z."/>
        </authorList>
    </citation>
    <scope>NUCLEOTIDE SEQUENCE [LARGE SCALE GENOMIC DNA]</scope>
    <source>
        <strain evidence="1 2">XK5</strain>
    </source>
</reference>
<name>A0A193LFT0_9GAMM</name>
<dbReference type="AlphaFoldDB" id="A0A193LFT0"/>
<evidence type="ECO:0000313" key="1">
    <source>
        <dbReference type="EMBL" id="ANO51234.1"/>
    </source>
</evidence>
<dbReference type="Proteomes" id="UP000092695">
    <property type="component" value="Chromosome"/>
</dbReference>
<dbReference type="EMBL" id="CP016268">
    <property type="protein sequence ID" value="ANO51234.1"/>
    <property type="molecule type" value="Genomic_DNA"/>
</dbReference>
<dbReference type="OrthoDB" id="9800684at2"/>
<evidence type="ECO:0000313" key="2">
    <source>
        <dbReference type="Proteomes" id="UP000092695"/>
    </source>
</evidence>
<accession>A0A193LFT0</accession>
<sequence>MKAGIITALVLTGVLIFAAGISMGASLGDLLDPVKVAPHIYRVKLDNSRVRVLEATVRNGELPPLHQHPDRLTVFLNSCAWLETTGSGERRMQSYTTGDVVWEAGMMHGGEPANVVHDCRQLEIELKNQSGGAE</sequence>
<organism evidence="1 2">
    <name type="scientific">Woeseia oceani</name>
    <dbReference type="NCBI Taxonomy" id="1548547"/>
    <lineage>
        <taxon>Bacteria</taxon>
        <taxon>Pseudomonadati</taxon>
        <taxon>Pseudomonadota</taxon>
        <taxon>Gammaproteobacteria</taxon>
        <taxon>Woeseiales</taxon>
        <taxon>Woeseiaceae</taxon>
        <taxon>Woeseia</taxon>
    </lineage>
</organism>
<gene>
    <name evidence="1" type="ORF">BA177_08495</name>
</gene>
<dbReference type="InterPro" id="IPR014710">
    <property type="entry name" value="RmlC-like_jellyroll"/>
</dbReference>
<dbReference type="STRING" id="1548547.BA177_08495"/>
<keyword evidence="2" id="KW-1185">Reference proteome</keyword>
<protein>
    <submittedName>
        <fullName evidence="1">Uncharacterized protein</fullName>
    </submittedName>
</protein>
<dbReference type="KEGG" id="woc:BA177_08495"/>